<dbReference type="PANTHER" id="PTHR43817">
    <property type="entry name" value="GLYCOSYL HYDROLASE"/>
    <property type="match status" value="1"/>
</dbReference>
<name>A0A169C6Y7_9MICO</name>
<dbReference type="PANTHER" id="PTHR43817:SF1">
    <property type="entry name" value="HYDROLASE, FAMILY 43, PUTATIVE (AFU_ORTHOLOGUE AFUA_3G01660)-RELATED"/>
    <property type="match status" value="1"/>
</dbReference>
<evidence type="ECO:0000256" key="4">
    <source>
        <dbReference type="ARBA" id="ARBA00023295"/>
    </source>
</evidence>
<dbReference type="Pfam" id="PF04616">
    <property type="entry name" value="Glyco_hydro_43"/>
    <property type="match status" value="1"/>
</dbReference>
<dbReference type="SUPFAM" id="SSF75005">
    <property type="entry name" value="Arabinanase/levansucrase/invertase"/>
    <property type="match status" value="1"/>
</dbReference>
<dbReference type="Pfam" id="PF14200">
    <property type="entry name" value="RicinB_lectin_2"/>
    <property type="match status" value="3"/>
</dbReference>
<evidence type="ECO:0000256" key="2">
    <source>
        <dbReference type="ARBA" id="ARBA00022729"/>
    </source>
</evidence>
<dbReference type="KEGG" id="rtn:A6122_2741"/>
<dbReference type="OrthoDB" id="177947at2"/>
<dbReference type="RefSeq" id="WP_068256265.1">
    <property type="nucleotide sequence ID" value="NZ_CP015515.1"/>
</dbReference>
<evidence type="ECO:0000313" key="7">
    <source>
        <dbReference type="Proteomes" id="UP000077071"/>
    </source>
</evidence>
<dbReference type="InterPro" id="IPR035992">
    <property type="entry name" value="Ricin_B-like_lectins"/>
</dbReference>
<dbReference type="EMBL" id="CP015515">
    <property type="protein sequence ID" value="AND17851.1"/>
    <property type="molecule type" value="Genomic_DNA"/>
</dbReference>
<evidence type="ECO:0000256" key="3">
    <source>
        <dbReference type="ARBA" id="ARBA00022801"/>
    </source>
</evidence>
<dbReference type="PROSITE" id="PS50231">
    <property type="entry name" value="RICIN_B_LECTIN"/>
    <property type="match status" value="2"/>
</dbReference>
<dbReference type="Proteomes" id="UP000077071">
    <property type="component" value="Chromosome"/>
</dbReference>
<evidence type="ECO:0000256" key="1">
    <source>
        <dbReference type="ARBA" id="ARBA00009865"/>
    </source>
</evidence>
<dbReference type="SMART" id="SM00458">
    <property type="entry name" value="RICIN"/>
    <property type="match status" value="1"/>
</dbReference>
<organism evidence="6 7">
    <name type="scientific">Rathayibacter tritici</name>
    <dbReference type="NCBI Taxonomy" id="33888"/>
    <lineage>
        <taxon>Bacteria</taxon>
        <taxon>Bacillati</taxon>
        <taxon>Actinomycetota</taxon>
        <taxon>Actinomycetes</taxon>
        <taxon>Micrococcales</taxon>
        <taxon>Microbacteriaceae</taxon>
        <taxon>Rathayibacter</taxon>
    </lineage>
</organism>
<keyword evidence="7" id="KW-1185">Reference proteome</keyword>
<keyword evidence="4" id="KW-0326">Glycosidase</keyword>
<dbReference type="InterPro" id="IPR000772">
    <property type="entry name" value="Ricin_B_lectin"/>
</dbReference>
<gene>
    <name evidence="6" type="ORF">A6122_2741</name>
</gene>
<dbReference type="InterPro" id="IPR023296">
    <property type="entry name" value="Glyco_hydro_beta-prop_sf"/>
</dbReference>
<dbReference type="AlphaFoldDB" id="A0A169C6Y7"/>
<dbReference type="Gene3D" id="2.115.10.20">
    <property type="entry name" value="Glycosyl hydrolase domain, family 43"/>
    <property type="match status" value="1"/>
</dbReference>
<evidence type="ECO:0000259" key="5">
    <source>
        <dbReference type="SMART" id="SM00458"/>
    </source>
</evidence>
<comment type="similarity">
    <text evidence="1">Belongs to the glycosyl hydrolase 43 family.</text>
</comment>
<dbReference type="GO" id="GO:0004553">
    <property type="term" value="F:hydrolase activity, hydrolyzing O-glycosyl compounds"/>
    <property type="evidence" value="ECO:0007669"/>
    <property type="project" value="InterPro"/>
</dbReference>
<dbReference type="SUPFAM" id="SSF50370">
    <property type="entry name" value="Ricin B-like lectins"/>
    <property type="match status" value="2"/>
</dbReference>
<dbReference type="STRING" id="33888.A6122_2741"/>
<feature type="domain" description="Ricin B lectin" evidence="5">
    <location>
        <begin position="373"/>
        <end position="502"/>
    </location>
</feature>
<keyword evidence="2" id="KW-0732">Signal</keyword>
<dbReference type="CDD" id="cd00161">
    <property type="entry name" value="beta-trefoil_Ricin-like"/>
    <property type="match status" value="1"/>
</dbReference>
<reference evidence="6 7" key="1">
    <citation type="submission" date="2016-05" db="EMBL/GenBank/DDBJ databases">
        <title>Complete genome sequence of Rathayibacter tritici NCPPB 1953.</title>
        <authorList>
            <person name="Park J."/>
            <person name="Lee H.-H."/>
            <person name="Lee S.-W."/>
            <person name="Seo Y.-S."/>
        </authorList>
    </citation>
    <scope>NUCLEOTIDE SEQUENCE [LARGE SCALE GENOMIC DNA]</scope>
    <source>
        <strain evidence="6 7">NCPPB 1953</strain>
    </source>
</reference>
<dbReference type="InterPro" id="IPR006710">
    <property type="entry name" value="Glyco_hydro_43"/>
</dbReference>
<protein>
    <submittedName>
        <fullName evidence="6">Alpha-L-arabinofuranosidase</fullName>
    </submittedName>
</protein>
<accession>A0A169C6Y7</accession>
<dbReference type="PATRIC" id="fig|33888.3.peg.3076"/>
<dbReference type="Gene3D" id="2.80.10.50">
    <property type="match status" value="2"/>
</dbReference>
<evidence type="ECO:0000313" key="6">
    <source>
        <dbReference type="EMBL" id="AND17851.1"/>
    </source>
</evidence>
<proteinExistence type="inferred from homology"/>
<dbReference type="GO" id="GO:0005975">
    <property type="term" value="P:carbohydrate metabolic process"/>
    <property type="evidence" value="ECO:0007669"/>
    <property type="project" value="InterPro"/>
</dbReference>
<sequence length="744" mass="77136">MTTGPTRSDAERPRAAGLRRRLTAGLLILLAAVMALPLTAASPAVALGEPTFTNPIAPDTADPTIEFHDGNYYMVATTWDNRVVMRKAPTLAALGTTAPTTVYTDTNPGRNAAMWAPELQRLQGPNGWRWYLMYTMGAEGNVDRQHLQVIESAGDDPMGPYTYKGRPIPTDDWNIDGAYLELNGELYITWSAFSPEPNRLQNNYIAKLSNPWTASGPLTVLSSPTEPWETIGAPVNEGPVPLQKDGRTWIVYSASFCGTEDYQLGTLEYDGTGDPVLASSWTKSDGPVFSTANGEFGTGHNDFFDSPDGTETWNLYHANPGPNDGCSRQRSARAHIVDWTADGEPDFGTPLGTSARIPVPSGENAPLTARVEGAPWQLVSRSTGLCVTVSSAQSGDGAGVVQGPCSSPRANWMLDATGEGALRVMNASSGKALGPVGCATGSAGLQQSAWLTTGCQQWTVAPATGGYSTLTNRASGTLLEASGTTVRQAAATSAAAQEWVLRPAGPVAVNSFVTGKTVDLPNCSTAGNAVLQQQDWLGSPCQRVTFGSAPDGALEMHLVSAAAPCLAVTGGSTADGATVTQGACGVAGSRWRLRPGNDGTVELRAAHSGKALDLSNCSAQNGTRIGQWSVLNNDCQRFRVSLGAPASTVPLQPVATSAARCVAGTVVVTTVVKNADDLPVDVTIGTGATAKRVTALAGGASTATALTTRQTSVPAGSTTVAVAGTDDAGRTATVTANHPALTCG</sequence>
<dbReference type="CDD" id="cd18820">
    <property type="entry name" value="GH43_LbAraf43-like"/>
    <property type="match status" value="1"/>
</dbReference>
<keyword evidence="3" id="KW-0378">Hydrolase</keyword>